<dbReference type="EMBL" id="NFZX01000044">
    <property type="protein sequence ID" value="RFA33050.1"/>
    <property type="molecule type" value="Genomic_DNA"/>
</dbReference>
<evidence type="ECO:0000313" key="1">
    <source>
        <dbReference type="EMBL" id="RFA33050.1"/>
    </source>
</evidence>
<name>A0A3E0WJ90_9BACI</name>
<proteinExistence type="predicted"/>
<gene>
    <name evidence="1" type="ORF">CAI16_15900</name>
</gene>
<dbReference type="RefSeq" id="WP_116279180.1">
    <property type="nucleotide sequence ID" value="NZ_NFZX01000044.1"/>
</dbReference>
<dbReference type="Proteomes" id="UP000256488">
    <property type="component" value="Unassembled WGS sequence"/>
</dbReference>
<sequence length="174" mass="19888">MKITNYFLKNKVYKLNDLITNSDAYIGGFDNQSLIKLVQKNKAAYVENGLLMLEGGLIFRTNGKEIGGISMYDDLPSLYAYYLNAVEEYLDSGEAGFYYPSQPIEVVITKDIGLKSNVTIDANPLIVMEKELLQAIIYSSQCFFEVLFYDLKLRAYKQELLQIETMKKEITKNI</sequence>
<comment type="caution">
    <text evidence="1">The sequence shown here is derived from an EMBL/GenBank/DDBJ whole genome shotgun (WGS) entry which is preliminary data.</text>
</comment>
<accession>A0A3E0WJ90</accession>
<reference evidence="1 2" key="1">
    <citation type="submission" date="2017-05" db="EMBL/GenBank/DDBJ databases">
        <title>Virgibacillus sp. AK90 isolated from a saltern of Kakinada, India.</title>
        <authorList>
            <person name="Gupta V."/>
            <person name="Sidhu C."/>
            <person name="Korpole S."/>
            <person name="Pinnaka A.K."/>
        </authorList>
    </citation>
    <scope>NUCLEOTIDE SEQUENCE [LARGE SCALE GENOMIC DNA]</scope>
    <source>
        <strain evidence="1 2">AK90</strain>
    </source>
</reference>
<protein>
    <submittedName>
        <fullName evidence="1">Uncharacterized protein</fullName>
    </submittedName>
</protein>
<organism evidence="1 2">
    <name type="scientific">Virgibacillus dokdonensis</name>
    <dbReference type="NCBI Taxonomy" id="302167"/>
    <lineage>
        <taxon>Bacteria</taxon>
        <taxon>Bacillati</taxon>
        <taxon>Bacillota</taxon>
        <taxon>Bacilli</taxon>
        <taxon>Bacillales</taxon>
        <taxon>Bacillaceae</taxon>
        <taxon>Virgibacillus</taxon>
    </lineage>
</organism>
<dbReference type="AlphaFoldDB" id="A0A3E0WJ90"/>
<evidence type="ECO:0000313" key="2">
    <source>
        <dbReference type="Proteomes" id="UP000256488"/>
    </source>
</evidence>